<sequence length="488" mass="54550">MKVVFFTLLLCYCCLNLKAQQDISYSPEHLYPADTLRKDLAFLKSVLEEAHPSLYRYTPKDSLEKYFAEADGKLTGPMTDVAFWKIAAPLVSAIRSGHTVLMPSNAFVNWCNNQMIDRMPLSVLEKNGHIYAASFPGIPKPLFPGAEIMSIDGHPAAMILAELQKLLPTEGYSEQFHSELMESNYFDRFYGLLWGFKPQYNIIYKDSAGLAQTTILKAKKAIYGTSLDQNKAMRNGKIDDIKESVGVTYCEGLPATAMLKISQFAYVNYYESFDENFFKQLKADKIKHLIIDIRGNGGGSMAIGTDIMQYLIKGFCSQTDGVTARARKFSFASNIIKDGSDDITVFRLINVGHHKYAWKNADGKCYSYPEYNFNQDVYLLVDKGTFSAAALFAANLKSQRKITVLGEETGGGEAGTDGWGFAIVTLPQTHLLLQLPEFWVKSTFEHKNNGHGVIPDIVVSPTIADRVNNNDVVLKKTFEVIRSKTKPN</sequence>
<dbReference type="AlphaFoldDB" id="A0A965ZGJ5"/>
<dbReference type="GO" id="GO:0008236">
    <property type="term" value="F:serine-type peptidase activity"/>
    <property type="evidence" value="ECO:0007669"/>
    <property type="project" value="InterPro"/>
</dbReference>
<dbReference type="Proteomes" id="UP000638732">
    <property type="component" value="Unassembled WGS sequence"/>
</dbReference>
<dbReference type="InterPro" id="IPR005151">
    <property type="entry name" value="Tail-specific_protease"/>
</dbReference>
<dbReference type="GO" id="GO:0007165">
    <property type="term" value="P:signal transduction"/>
    <property type="evidence" value="ECO:0007669"/>
    <property type="project" value="TreeGrafter"/>
</dbReference>
<dbReference type="GO" id="GO:0004175">
    <property type="term" value="F:endopeptidase activity"/>
    <property type="evidence" value="ECO:0007669"/>
    <property type="project" value="TreeGrafter"/>
</dbReference>
<reference evidence="2" key="1">
    <citation type="submission" date="2020-01" db="EMBL/GenBank/DDBJ databases">
        <authorList>
            <person name="Seo Y.L."/>
        </authorList>
    </citation>
    <scope>NUCLEOTIDE SEQUENCE</scope>
    <source>
        <strain evidence="2">R11</strain>
    </source>
</reference>
<dbReference type="InterPro" id="IPR029045">
    <property type="entry name" value="ClpP/crotonase-like_dom_sf"/>
</dbReference>
<organism evidence="2 3">
    <name type="scientific">Mucilaginibacter agri</name>
    <dbReference type="NCBI Taxonomy" id="2695265"/>
    <lineage>
        <taxon>Bacteria</taxon>
        <taxon>Pseudomonadati</taxon>
        <taxon>Bacteroidota</taxon>
        <taxon>Sphingobacteriia</taxon>
        <taxon>Sphingobacteriales</taxon>
        <taxon>Sphingobacteriaceae</taxon>
        <taxon>Mucilaginibacter</taxon>
    </lineage>
</organism>
<dbReference type="PANTHER" id="PTHR32060:SF30">
    <property type="entry name" value="CARBOXY-TERMINAL PROCESSING PROTEASE CTPA"/>
    <property type="match status" value="1"/>
</dbReference>
<gene>
    <name evidence="2" type="ORF">GSY63_08250</name>
</gene>
<evidence type="ECO:0000313" key="2">
    <source>
        <dbReference type="EMBL" id="NCD69346.1"/>
    </source>
</evidence>
<dbReference type="EMBL" id="WWEO01000041">
    <property type="protein sequence ID" value="NCD69346.1"/>
    <property type="molecule type" value="Genomic_DNA"/>
</dbReference>
<comment type="caution">
    <text evidence="2">The sequence shown here is derived from an EMBL/GenBank/DDBJ whole genome shotgun (WGS) entry which is preliminary data.</text>
</comment>
<proteinExistence type="predicted"/>
<evidence type="ECO:0000259" key="1">
    <source>
        <dbReference type="Pfam" id="PF03572"/>
    </source>
</evidence>
<dbReference type="RefSeq" id="WP_166585325.1">
    <property type="nucleotide sequence ID" value="NZ_WWEO01000041.1"/>
</dbReference>
<keyword evidence="3" id="KW-1185">Reference proteome</keyword>
<name>A0A965ZGJ5_9SPHI</name>
<dbReference type="Pfam" id="PF03572">
    <property type="entry name" value="Peptidase_S41"/>
    <property type="match status" value="1"/>
</dbReference>
<feature type="domain" description="Tail specific protease" evidence="1">
    <location>
        <begin position="256"/>
        <end position="459"/>
    </location>
</feature>
<reference evidence="2" key="2">
    <citation type="submission" date="2020-10" db="EMBL/GenBank/DDBJ databases">
        <title>Mucilaginibacter sp. nov., isolated from soil.</title>
        <authorList>
            <person name="Jeon C.O."/>
        </authorList>
    </citation>
    <scope>NUCLEOTIDE SEQUENCE</scope>
    <source>
        <strain evidence="2">R11</strain>
    </source>
</reference>
<accession>A0A965ZGJ5</accession>
<dbReference type="GO" id="GO:0030288">
    <property type="term" value="C:outer membrane-bounded periplasmic space"/>
    <property type="evidence" value="ECO:0007669"/>
    <property type="project" value="TreeGrafter"/>
</dbReference>
<dbReference type="SUPFAM" id="SSF52096">
    <property type="entry name" value="ClpP/crotonase"/>
    <property type="match status" value="1"/>
</dbReference>
<evidence type="ECO:0000313" key="3">
    <source>
        <dbReference type="Proteomes" id="UP000638732"/>
    </source>
</evidence>
<dbReference type="PANTHER" id="PTHR32060">
    <property type="entry name" value="TAIL-SPECIFIC PROTEASE"/>
    <property type="match status" value="1"/>
</dbReference>
<protein>
    <recommendedName>
        <fullName evidence="1">Tail specific protease domain-containing protein</fullName>
    </recommendedName>
</protein>
<dbReference type="Gene3D" id="3.90.226.10">
    <property type="entry name" value="2-enoyl-CoA Hydratase, Chain A, domain 1"/>
    <property type="match status" value="1"/>
</dbReference>
<dbReference type="GO" id="GO:0006508">
    <property type="term" value="P:proteolysis"/>
    <property type="evidence" value="ECO:0007669"/>
    <property type="project" value="InterPro"/>
</dbReference>